<proteinExistence type="predicted"/>
<sequence length="154" mass="17539">MPLSGLRQDIIYSTPELLVCVYPSLQLLVIQANGFVPSAVYREGLTRATDTAIEQRLLYWLVNNKAGGIITPADQIWANEEHAPYLGSHSCIRKMAFIEPGDLHSKLILEDMMDKARDIYPFAMQFFEEVQDALEWFTDTSSISFHQHFSTGFH</sequence>
<evidence type="ECO:0000313" key="1">
    <source>
        <dbReference type="EMBL" id="SNT07886.1"/>
    </source>
</evidence>
<evidence type="ECO:0008006" key="3">
    <source>
        <dbReference type="Google" id="ProtNLM"/>
    </source>
</evidence>
<dbReference type="RefSeq" id="WP_089321004.1">
    <property type="nucleotide sequence ID" value="NZ_FZOQ01000023.1"/>
</dbReference>
<reference evidence="2" key="1">
    <citation type="submission" date="2017-06" db="EMBL/GenBank/DDBJ databases">
        <authorList>
            <person name="Varghese N."/>
            <person name="Submissions S."/>
        </authorList>
    </citation>
    <scope>NUCLEOTIDE SEQUENCE [LARGE SCALE GENOMIC DNA]</scope>
    <source>
        <strain evidence="2">NKM1</strain>
    </source>
</reference>
<organism evidence="1 2">
    <name type="scientific">Pontibacter ummariensis</name>
    <dbReference type="NCBI Taxonomy" id="1610492"/>
    <lineage>
        <taxon>Bacteria</taxon>
        <taxon>Pseudomonadati</taxon>
        <taxon>Bacteroidota</taxon>
        <taxon>Cytophagia</taxon>
        <taxon>Cytophagales</taxon>
        <taxon>Hymenobacteraceae</taxon>
        <taxon>Pontibacter</taxon>
    </lineage>
</organism>
<dbReference type="EMBL" id="FZOQ01000023">
    <property type="protein sequence ID" value="SNT07886.1"/>
    <property type="molecule type" value="Genomic_DNA"/>
</dbReference>
<protein>
    <recommendedName>
        <fullName evidence="3">SpoIIAA-like</fullName>
    </recommendedName>
</protein>
<evidence type="ECO:0000313" key="2">
    <source>
        <dbReference type="Proteomes" id="UP000198432"/>
    </source>
</evidence>
<gene>
    <name evidence="1" type="ORF">SAMN06296052_12322</name>
</gene>
<dbReference type="OrthoDB" id="852611at2"/>
<dbReference type="AlphaFoldDB" id="A0A239JPD6"/>
<dbReference type="Proteomes" id="UP000198432">
    <property type="component" value="Unassembled WGS sequence"/>
</dbReference>
<accession>A0A239JPD6</accession>
<keyword evidence="2" id="KW-1185">Reference proteome</keyword>
<name>A0A239JPD6_9BACT</name>